<evidence type="ECO:0000313" key="2">
    <source>
        <dbReference type="Proteomes" id="UP001478862"/>
    </source>
</evidence>
<protein>
    <recommendedName>
        <fullName evidence="3">DUF4265 domain-containing protein</fullName>
    </recommendedName>
</protein>
<accession>A0ABV1MXZ1</accession>
<reference evidence="1 2" key="1">
    <citation type="submission" date="2024-06" db="EMBL/GenBank/DDBJ databases">
        <title>Lysinibacillus zambalefons sp. nov., a Novel Firmicute Isolated from the Poon Bato Zambales Hyperalkaline Spring.</title>
        <authorList>
            <person name="Aja J.A."/>
            <person name="Lazaro J.E.H."/>
            <person name="Llorin L.D."/>
            <person name="Lim K.R."/>
            <person name="Teodosio J."/>
            <person name="Dalisay D.S."/>
        </authorList>
    </citation>
    <scope>NUCLEOTIDE SEQUENCE [LARGE SCALE GENOMIC DNA]</scope>
    <source>
        <strain evidence="1 2">M3</strain>
    </source>
</reference>
<name>A0ABV1MXZ1_9BACI</name>
<dbReference type="Proteomes" id="UP001478862">
    <property type="component" value="Unassembled WGS sequence"/>
</dbReference>
<gene>
    <name evidence="1" type="ORF">ABNX05_20605</name>
</gene>
<organism evidence="1 2">
    <name type="scientific">Lysinibacillus zambalensis</name>
    <dbReference type="NCBI Taxonomy" id="3160866"/>
    <lineage>
        <taxon>Bacteria</taxon>
        <taxon>Bacillati</taxon>
        <taxon>Bacillota</taxon>
        <taxon>Bacilli</taxon>
        <taxon>Bacillales</taxon>
        <taxon>Bacillaceae</taxon>
        <taxon>Lysinibacillus</taxon>
    </lineage>
</organism>
<keyword evidence="2" id="KW-1185">Reference proteome</keyword>
<dbReference type="EMBL" id="JBEGDG010000020">
    <property type="protein sequence ID" value="MEQ6357034.1"/>
    <property type="molecule type" value="Genomic_DNA"/>
</dbReference>
<proteinExistence type="predicted"/>
<evidence type="ECO:0008006" key="3">
    <source>
        <dbReference type="Google" id="ProtNLM"/>
    </source>
</evidence>
<dbReference type="RefSeq" id="WP_349661414.1">
    <property type="nucleotide sequence ID" value="NZ_JBEGDG010000020.1"/>
</dbReference>
<sequence length="157" mass="18481">MRDITFIQNYLTNPDDEKLAEHVFWIDWCEDNADIVQYSEKLLNTGKLTYEHVVNDERGVDLYIIYDDKKSLVVMGADDSCDPTIIALNEILQPDYEIRMWMESIGSDTLGFVFLTPDEWLNLEQQFGLEKVKEYFMSITAETKIFRLTYEDVEQLL</sequence>
<evidence type="ECO:0000313" key="1">
    <source>
        <dbReference type="EMBL" id="MEQ6357034.1"/>
    </source>
</evidence>
<comment type="caution">
    <text evidence="1">The sequence shown here is derived from an EMBL/GenBank/DDBJ whole genome shotgun (WGS) entry which is preliminary data.</text>
</comment>